<keyword evidence="2" id="KW-1133">Transmembrane helix</keyword>
<dbReference type="OrthoDB" id="1304015at2759"/>
<evidence type="ECO:0000313" key="3">
    <source>
        <dbReference type="EMBL" id="TXG52203.1"/>
    </source>
</evidence>
<evidence type="ECO:0000313" key="4">
    <source>
        <dbReference type="Proteomes" id="UP000323000"/>
    </source>
</evidence>
<name>A0A5C7H586_9ROSI</name>
<dbReference type="AlphaFoldDB" id="A0A5C7H586"/>
<feature type="region of interest" description="Disordered" evidence="1">
    <location>
        <begin position="63"/>
        <end position="121"/>
    </location>
</feature>
<dbReference type="Proteomes" id="UP000323000">
    <property type="component" value="Chromosome 10"/>
</dbReference>
<sequence>MNARAYVVIFFFWAALVIITPTLILLSESSKPDLYLNGKTSMCHVYKLIEVMKPRKMMAYFEKHPTTPDSPVPKKLPNLAPAPAPGPAPAPAPAMRRPVIRLSSRSQHEPENISIKAKSLA</sequence>
<organism evidence="3 4">
    <name type="scientific">Acer yangbiense</name>
    <dbReference type="NCBI Taxonomy" id="1000413"/>
    <lineage>
        <taxon>Eukaryota</taxon>
        <taxon>Viridiplantae</taxon>
        <taxon>Streptophyta</taxon>
        <taxon>Embryophyta</taxon>
        <taxon>Tracheophyta</taxon>
        <taxon>Spermatophyta</taxon>
        <taxon>Magnoliopsida</taxon>
        <taxon>eudicotyledons</taxon>
        <taxon>Gunneridae</taxon>
        <taxon>Pentapetalae</taxon>
        <taxon>rosids</taxon>
        <taxon>malvids</taxon>
        <taxon>Sapindales</taxon>
        <taxon>Sapindaceae</taxon>
        <taxon>Hippocastanoideae</taxon>
        <taxon>Acereae</taxon>
        <taxon>Acer</taxon>
    </lineage>
</organism>
<accession>A0A5C7H586</accession>
<dbReference type="PANTHER" id="PTHR38396">
    <property type="entry name" value="TRANSMEMBRANE PROTEIN"/>
    <property type="match status" value="1"/>
</dbReference>
<evidence type="ECO:0000256" key="2">
    <source>
        <dbReference type="SAM" id="Phobius"/>
    </source>
</evidence>
<protein>
    <submittedName>
        <fullName evidence="3">Uncharacterized protein</fullName>
    </submittedName>
</protein>
<keyword evidence="4" id="KW-1185">Reference proteome</keyword>
<feature type="transmembrane region" description="Helical" evidence="2">
    <location>
        <begin position="6"/>
        <end position="26"/>
    </location>
</feature>
<reference evidence="4" key="1">
    <citation type="journal article" date="2019" name="Gigascience">
        <title>De novo genome assembly of the endangered Acer yangbiense, a plant species with extremely small populations endemic to Yunnan Province, China.</title>
        <authorList>
            <person name="Yang J."/>
            <person name="Wariss H.M."/>
            <person name="Tao L."/>
            <person name="Zhang R."/>
            <person name="Yun Q."/>
            <person name="Hollingsworth P."/>
            <person name="Dao Z."/>
            <person name="Luo G."/>
            <person name="Guo H."/>
            <person name="Ma Y."/>
            <person name="Sun W."/>
        </authorList>
    </citation>
    <scope>NUCLEOTIDE SEQUENCE [LARGE SCALE GENOMIC DNA]</scope>
    <source>
        <strain evidence="4">cv. Malutang</strain>
    </source>
</reference>
<gene>
    <name evidence="3" type="ORF">EZV62_021372</name>
</gene>
<proteinExistence type="predicted"/>
<evidence type="ECO:0000256" key="1">
    <source>
        <dbReference type="SAM" id="MobiDB-lite"/>
    </source>
</evidence>
<dbReference type="PANTHER" id="PTHR38396:SF1">
    <property type="entry name" value="TRANSMEMBRANE PROTEIN"/>
    <property type="match status" value="1"/>
</dbReference>
<dbReference type="EMBL" id="VAHF01000010">
    <property type="protein sequence ID" value="TXG52203.1"/>
    <property type="molecule type" value="Genomic_DNA"/>
</dbReference>
<comment type="caution">
    <text evidence="3">The sequence shown here is derived from an EMBL/GenBank/DDBJ whole genome shotgun (WGS) entry which is preliminary data.</text>
</comment>
<keyword evidence="2" id="KW-0472">Membrane</keyword>
<keyword evidence="2" id="KW-0812">Transmembrane</keyword>
<feature type="compositionally biased region" description="Pro residues" evidence="1">
    <location>
        <begin position="80"/>
        <end position="92"/>
    </location>
</feature>